<evidence type="ECO:0000256" key="1">
    <source>
        <dbReference type="ARBA" id="ARBA00004651"/>
    </source>
</evidence>
<keyword evidence="9" id="KW-1185">Reference proteome</keyword>
<dbReference type="STRING" id="351607.Acel_0774"/>
<dbReference type="InterPro" id="IPR052159">
    <property type="entry name" value="Competence_DNA_uptake"/>
</dbReference>
<feature type="transmembrane region" description="Helical" evidence="6">
    <location>
        <begin position="308"/>
        <end position="324"/>
    </location>
</feature>
<dbReference type="HOGENOM" id="CLU_010363_8_2_11"/>
<feature type="transmembrane region" description="Helical" evidence="6">
    <location>
        <begin position="52"/>
        <end position="71"/>
    </location>
</feature>
<feature type="transmembrane region" description="Helical" evidence="6">
    <location>
        <begin position="376"/>
        <end position="394"/>
    </location>
</feature>
<keyword evidence="2" id="KW-1003">Cell membrane</keyword>
<evidence type="ECO:0000256" key="6">
    <source>
        <dbReference type="SAM" id="Phobius"/>
    </source>
</evidence>
<keyword evidence="3 6" id="KW-0812">Transmembrane</keyword>
<evidence type="ECO:0000256" key="5">
    <source>
        <dbReference type="ARBA" id="ARBA00023136"/>
    </source>
</evidence>
<feature type="transmembrane region" description="Helical" evidence="6">
    <location>
        <begin position="500"/>
        <end position="522"/>
    </location>
</feature>
<protein>
    <submittedName>
        <fullName evidence="8">ComEC/Rec2-related protein</fullName>
    </submittedName>
</protein>
<evidence type="ECO:0000313" key="8">
    <source>
        <dbReference type="EMBL" id="ABK52547.1"/>
    </source>
</evidence>
<evidence type="ECO:0000256" key="4">
    <source>
        <dbReference type="ARBA" id="ARBA00022989"/>
    </source>
</evidence>
<feature type="transmembrane region" description="Helical" evidence="6">
    <location>
        <begin position="83"/>
        <end position="109"/>
    </location>
</feature>
<dbReference type="GO" id="GO:0005886">
    <property type="term" value="C:plasma membrane"/>
    <property type="evidence" value="ECO:0007669"/>
    <property type="project" value="UniProtKB-SubCell"/>
</dbReference>
<dbReference type="KEGG" id="ace:Acel_0774"/>
<comment type="subcellular location">
    <subcellularLocation>
        <location evidence="1">Cell membrane</location>
        <topology evidence="1">Multi-pass membrane protein</topology>
    </subcellularLocation>
</comment>
<evidence type="ECO:0000259" key="7">
    <source>
        <dbReference type="Pfam" id="PF03772"/>
    </source>
</evidence>
<evidence type="ECO:0000256" key="3">
    <source>
        <dbReference type="ARBA" id="ARBA00022692"/>
    </source>
</evidence>
<dbReference type="RefSeq" id="WP_011719610.1">
    <property type="nucleotide sequence ID" value="NC_008578.1"/>
</dbReference>
<evidence type="ECO:0000256" key="2">
    <source>
        <dbReference type="ARBA" id="ARBA00022475"/>
    </source>
</evidence>
<feature type="transmembrane region" description="Helical" evidence="6">
    <location>
        <begin position="444"/>
        <end position="462"/>
    </location>
</feature>
<dbReference type="NCBIfam" id="TIGR00360">
    <property type="entry name" value="ComEC_N-term"/>
    <property type="match status" value="1"/>
</dbReference>
<keyword evidence="4 6" id="KW-1133">Transmembrane helix</keyword>
<feature type="domain" description="ComEC/Rec2-related protein" evidence="7">
    <location>
        <begin position="259"/>
        <end position="506"/>
    </location>
</feature>
<accession>A0LSY7</accession>
<dbReference type="EMBL" id="CP000481">
    <property type="protein sequence ID" value="ABK52547.1"/>
    <property type="molecule type" value="Genomic_DNA"/>
</dbReference>
<feature type="transmembrane region" description="Helical" evidence="6">
    <location>
        <begin position="276"/>
        <end position="296"/>
    </location>
</feature>
<gene>
    <name evidence="8" type="ordered locus">Acel_0774</name>
</gene>
<organism evidence="8 9">
    <name type="scientific">Acidothermus cellulolyticus (strain ATCC 43068 / DSM 8971 / 11B)</name>
    <dbReference type="NCBI Taxonomy" id="351607"/>
    <lineage>
        <taxon>Bacteria</taxon>
        <taxon>Bacillati</taxon>
        <taxon>Actinomycetota</taxon>
        <taxon>Actinomycetes</taxon>
        <taxon>Acidothermales</taxon>
        <taxon>Acidothermaceae</taxon>
        <taxon>Acidothermus</taxon>
    </lineage>
</organism>
<dbReference type="eggNOG" id="COG0658">
    <property type="taxonomic scope" value="Bacteria"/>
</dbReference>
<sequence>MTRSVVDSFPELVTSAASAGTIQALRLAIPAAAAWVAAAFAVGWSASTGLRAGVGSGILAVAAWGAFGRYAGRHRGGLDAPPVVWLSVVQRIVVAALVCASGAFFAVAWRVAAISNSPVARLAAVHQTAYVDLRIDSDPQPLVGRDGRVRAAFAATVLRVDDEVGPGAFRLHVPVFVVARDPGWFTVQPSQRVRATAHLSPARERALEAAVADVRGPPTIQSGVVWWQALAGAVRRGVQRAARSLPAGPRGLLPGIVDGDTTQLAPDVQADFATTGMTHLVAVSGTNLAIFLGAWLGLLRRLTYRRRWHLLFGVMGILAFVVVARPQPSVLRAGAMGLIALLGSTIGSRLSALAVLSAASLLLIYANPALARSYGFALSVIATASLLVGAPPLSRWMGRRIPAWLAAATAVPLAAALGCAPLIVSFTGRVSVFTVPANLLAEAAVGPATILGILTGAVAVVWPWAGSVVAHLAGIPCAWIIWVAHFFARLPGATMRWPSGFGGALSLAVVEASAVLAIRGLAARRRRRTGKPRTGPLADARFATPALTGSIARDWPVSD</sequence>
<name>A0LSY7_ACIC1</name>
<proteinExistence type="predicted"/>
<dbReference type="InterPro" id="IPR004477">
    <property type="entry name" value="ComEC_N"/>
</dbReference>
<dbReference type="PANTHER" id="PTHR30619:SF1">
    <property type="entry name" value="RECOMBINATION PROTEIN 2"/>
    <property type="match status" value="1"/>
</dbReference>
<dbReference type="Pfam" id="PF03772">
    <property type="entry name" value="Competence"/>
    <property type="match status" value="1"/>
</dbReference>
<dbReference type="InParanoid" id="A0LSY7"/>
<keyword evidence="5 6" id="KW-0472">Membrane</keyword>
<feature type="transmembrane region" description="Helical" evidence="6">
    <location>
        <begin position="27"/>
        <end position="46"/>
    </location>
</feature>
<dbReference type="PANTHER" id="PTHR30619">
    <property type="entry name" value="DNA INTERNALIZATION/COMPETENCE PROTEIN COMEC/REC2"/>
    <property type="match status" value="1"/>
</dbReference>
<dbReference type="Proteomes" id="UP000008221">
    <property type="component" value="Chromosome"/>
</dbReference>
<dbReference type="AlphaFoldDB" id="A0LSY7"/>
<feature type="transmembrane region" description="Helical" evidence="6">
    <location>
        <begin position="401"/>
        <end position="424"/>
    </location>
</feature>
<feature type="transmembrane region" description="Helical" evidence="6">
    <location>
        <begin position="469"/>
        <end position="488"/>
    </location>
</feature>
<reference evidence="8 9" key="1">
    <citation type="journal article" date="2009" name="Genome Res.">
        <title>Complete genome of the cellulolytic thermophile Acidothermus cellulolyticus 11B provides insights into its ecophysiological and evolutionary adaptations.</title>
        <authorList>
            <person name="Barabote R.D."/>
            <person name="Xie G."/>
            <person name="Leu D.H."/>
            <person name="Normand P."/>
            <person name="Necsulea A."/>
            <person name="Daubin V."/>
            <person name="Medigue C."/>
            <person name="Adney W.S."/>
            <person name="Xu X.C."/>
            <person name="Lapidus A."/>
            <person name="Parales R.E."/>
            <person name="Detter C."/>
            <person name="Pujic P."/>
            <person name="Bruce D."/>
            <person name="Lavire C."/>
            <person name="Challacombe J.F."/>
            <person name="Brettin T.S."/>
            <person name="Berry A.M."/>
        </authorList>
    </citation>
    <scope>NUCLEOTIDE SEQUENCE [LARGE SCALE GENOMIC DNA]</scope>
    <source>
        <strain evidence="9">ATCC 43068 / DSM 8971 / 11B</strain>
    </source>
</reference>
<evidence type="ECO:0000313" key="9">
    <source>
        <dbReference type="Proteomes" id="UP000008221"/>
    </source>
</evidence>